<dbReference type="RefSeq" id="WP_205281679.1">
    <property type="nucleotide sequence ID" value="NZ_JAFFPU010000082.1"/>
</dbReference>
<evidence type="ECO:0000313" key="2">
    <source>
        <dbReference type="EMBL" id="MBM9579752.1"/>
    </source>
</evidence>
<sequence>MNQKIRIFVSIISVFCCVGLFGQTKEEAEVKLLESKDKMNLIFKKINELPTQKKGAPYGRYVQVRRECERGEDYVKHYNNFKGAVQILTQCIADLNVISTQYSLGISDVAIAVPIQTQTTSNNAPPPPETQTKPSEPPAQNEKPKVENFCGDDKALYVFSKRKRCALIGKELMNYKAAEKYCNSQNMRLLSSVWMANKAVLSTLGEFYKSKGWDFKDQNLWLEFYDNKYSMAKASNITDMFSFKIEESVPGILGFPVCDDTRGF</sequence>
<name>A0ABS2UJK2_9LEPT</name>
<gene>
    <name evidence="2" type="ORF">JWG45_21615</name>
</gene>
<evidence type="ECO:0000313" key="3">
    <source>
        <dbReference type="Proteomes" id="UP000724686"/>
    </source>
</evidence>
<proteinExistence type="predicted"/>
<dbReference type="EMBL" id="JAFFPU010000082">
    <property type="protein sequence ID" value="MBM9579752.1"/>
    <property type="molecule type" value="Genomic_DNA"/>
</dbReference>
<accession>A0ABS2UJK2</accession>
<evidence type="ECO:0008006" key="4">
    <source>
        <dbReference type="Google" id="ProtNLM"/>
    </source>
</evidence>
<feature type="region of interest" description="Disordered" evidence="1">
    <location>
        <begin position="118"/>
        <end position="145"/>
    </location>
</feature>
<evidence type="ECO:0000256" key="1">
    <source>
        <dbReference type="SAM" id="MobiDB-lite"/>
    </source>
</evidence>
<dbReference type="Proteomes" id="UP000724686">
    <property type="component" value="Unassembled WGS sequence"/>
</dbReference>
<comment type="caution">
    <text evidence="2">The sequence shown here is derived from an EMBL/GenBank/DDBJ whole genome shotgun (WGS) entry which is preliminary data.</text>
</comment>
<organism evidence="2 3">
    <name type="scientific">Leptospira ainlahdjerensis</name>
    <dbReference type="NCBI Taxonomy" id="2810033"/>
    <lineage>
        <taxon>Bacteria</taxon>
        <taxon>Pseudomonadati</taxon>
        <taxon>Spirochaetota</taxon>
        <taxon>Spirochaetia</taxon>
        <taxon>Leptospirales</taxon>
        <taxon>Leptospiraceae</taxon>
        <taxon>Leptospira</taxon>
    </lineage>
</organism>
<keyword evidence="3" id="KW-1185">Reference proteome</keyword>
<reference evidence="2 3" key="1">
    <citation type="submission" date="2021-02" db="EMBL/GenBank/DDBJ databases">
        <title>Leptospira ainlahdjerensis sp. nov., Leptospira ainazelensis sp. nov., Leptospira abararensis sp. nov. and Leptospira chreensis sp. nov., four new species isolated from water sources in Algeria.</title>
        <authorList>
            <person name="Amara Korba A."/>
            <person name="Kainiu M."/>
            <person name="Vincent A.T."/>
            <person name="Mariet J.-F."/>
            <person name="Veyrier F.J."/>
            <person name="Goarant C."/>
            <person name="Picardeau M."/>
        </authorList>
    </citation>
    <scope>NUCLEOTIDE SEQUENCE [LARGE SCALE GENOMIC DNA]</scope>
    <source>
        <strain evidence="2 3">201903070</strain>
    </source>
</reference>
<protein>
    <recommendedName>
        <fullName evidence="4">C-type lectin domain-containing protein</fullName>
    </recommendedName>
</protein>